<protein>
    <recommendedName>
        <fullName evidence="1">Eclosion hormone</fullName>
    </recommendedName>
    <alternativeName>
        <fullName evidence="1">EH</fullName>
    </alternativeName>
    <alternativeName>
        <fullName evidence="1">Ecdysis activator</fullName>
    </alternativeName>
</protein>
<evidence type="ECO:0000313" key="2">
    <source>
        <dbReference type="EMBL" id="CAG9122563.1"/>
    </source>
</evidence>
<dbReference type="GO" id="GO:0005576">
    <property type="term" value="C:extracellular region"/>
    <property type="evidence" value="ECO:0007669"/>
    <property type="project" value="UniProtKB-SubCell"/>
</dbReference>
<evidence type="ECO:0000256" key="1">
    <source>
        <dbReference type="PIRNR" id="PIRNR001859"/>
    </source>
</evidence>
<dbReference type="AlphaFoldDB" id="A0A8S4F483"/>
<reference evidence="2" key="1">
    <citation type="submission" date="2020-11" db="EMBL/GenBank/DDBJ databases">
        <authorList>
            <person name="Whiteford S."/>
        </authorList>
    </citation>
    <scope>NUCLEOTIDE SEQUENCE</scope>
</reference>
<dbReference type="Pfam" id="PF04736">
    <property type="entry name" value="Eclosion"/>
    <property type="match status" value="1"/>
</dbReference>
<keyword evidence="1" id="KW-0372">Hormone</keyword>
<sequence length="88" mass="9424">MAGKFTTTFVVLAVATIFASLSPVSCNPAIATGYDPMAICIENCAQCKKMLGPWFEGQLCAETCIKFKGKLIPDCEDLGSISPFLNKL</sequence>
<keyword evidence="1" id="KW-0527">Neuropeptide</keyword>
<dbReference type="Proteomes" id="UP000653454">
    <property type="component" value="Unassembled WGS sequence"/>
</dbReference>
<dbReference type="GO" id="GO:0018990">
    <property type="term" value="P:ecdysis, chitin-based cuticle"/>
    <property type="evidence" value="ECO:0007669"/>
    <property type="project" value="UniProtKB-UniRule"/>
</dbReference>
<dbReference type="OrthoDB" id="6432957at2759"/>
<comment type="similarity">
    <text evidence="1">Belongs to the insect eclosion hormone family.</text>
</comment>
<dbReference type="KEGG" id="pxy:105390651"/>
<keyword evidence="3" id="KW-1185">Reference proteome</keyword>
<comment type="subcellular location">
    <subcellularLocation>
        <location evidence="1">Secreted</location>
    </subcellularLocation>
</comment>
<dbReference type="PIRSF" id="PIRSF001859">
    <property type="entry name" value="Eclosion"/>
    <property type="match status" value="1"/>
</dbReference>
<proteinExistence type="inferred from homology"/>
<organism evidence="2 3">
    <name type="scientific">Plutella xylostella</name>
    <name type="common">Diamondback moth</name>
    <name type="synonym">Plutella maculipennis</name>
    <dbReference type="NCBI Taxonomy" id="51655"/>
    <lineage>
        <taxon>Eukaryota</taxon>
        <taxon>Metazoa</taxon>
        <taxon>Ecdysozoa</taxon>
        <taxon>Arthropoda</taxon>
        <taxon>Hexapoda</taxon>
        <taxon>Insecta</taxon>
        <taxon>Pterygota</taxon>
        <taxon>Neoptera</taxon>
        <taxon>Endopterygota</taxon>
        <taxon>Lepidoptera</taxon>
        <taxon>Glossata</taxon>
        <taxon>Ditrysia</taxon>
        <taxon>Yponomeutoidea</taxon>
        <taxon>Plutellidae</taxon>
        <taxon>Plutella</taxon>
    </lineage>
</organism>
<dbReference type="EMBL" id="CAJHNJ030000027">
    <property type="protein sequence ID" value="CAG9122563.1"/>
    <property type="molecule type" value="Genomic_DNA"/>
</dbReference>
<comment type="function">
    <text evidence="1">Neuropeptide that triggers the performance of ecdysis behaviors at the end of a molt. It triggers adult behavior patterns: larval, pupal and adult ecdysis, and plasticization during the molt.</text>
</comment>
<keyword evidence="1" id="KW-0964">Secreted</keyword>
<accession>A0A8S4F483</accession>
<evidence type="ECO:0000313" key="3">
    <source>
        <dbReference type="Proteomes" id="UP000653454"/>
    </source>
</evidence>
<comment type="caution">
    <text evidence="2">The sequence shown here is derived from an EMBL/GenBank/DDBJ whole genome shotgun (WGS) entry which is preliminary data.</text>
</comment>
<dbReference type="InterPro" id="IPR006825">
    <property type="entry name" value="Eclosion"/>
</dbReference>
<name>A0A8S4F483_PLUXY</name>
<gene>
    <name evidence="2" type="ORF">PLXY2_LOCUS7639</name>
</gene>
<dbReference type="GO" id="GO:0008255">
    <property type="term" value="F:ecdysis-triggering hormone activity"/>
    <property type="evidence" value="ECO:0007669"/>
    <property type="project" value="InterPro"/>
</dbReference>
<dbReference type="GO" id="GO:0007218">
    <property type="term" value="P:neuropeptide signaling pathway"/>
    <property type="evidence" value="ECO:0007669"/>
    <property type="project" value="UniProtKB-UniRule"/>
</dbReference>